<dbReference type="KEGG" id="bhc:JFL75_19310"/>
<dbReference type="SUPFAM" id="SSF57863">
    <property type="entry name" value="ArfGap/RecO-like zinc finger"/>
    <property type="match status" value="1"/>
</dbReference>
<evidence type="ECO:0000313" key="10">
    <source>
        <dbReference type="Proteomes" id="UP000595917"/>
    </source>
</evidence>
<keyword evidence="5 7" id="KW-0234">DNA repair</keyword>
<dbReference type="AlphaFoldDB" id="A0A7T7XMP5"/>
<organism evidence="9 10">
    <name type="scientific">Breznakiella homolactica</name>
    <dbReference type="NCBI Taxonomy" id="2798577"/>
    <lineage>
        <taxon>Bacteria</taxon>
        <taxon>Pseudomonadati</taxon>
        <taxon>Spirochaetota</taxon>
        <taxon>Spirochaetia</taxon>
        <taxon>Spirochaetales</taxon>
        <taxon>Breznakiellaceae</taxon>
        <taxon>Breznakiella</taxon>
    </lineage>
</organism>
<reference evidence="9" key="1">
    <citation type="submission" date="2021-01" db="EMBL/GenBank/DDBJ databases">
        <title>Description of Breznakiella homolactica.</title>
        <authorList>
            <person name="Song Y."/>
            <person name="Brune A."/>
        </authorList>
    </citation>
    <scope>NUCLEOTIDE SEQUENCE</scope>
    <source>
        <strain evidence="9">RmG30</strain>
    </source>
</reference>
<dbReference type="InterPro" id="IPR003717">
    <property type="entry name" value="RecO"/>
</dbReference>
<evidence type="ECO:0000313" key="9">
    <source>
        <dbReference type="EMBL" id="QQO09052.1"/>
    </source>
</evidence>
<dbReference type="Pfam" id="PF02565">
    <property type="entry name" value="RecO_C"/>
    <property type="match status" value="1"/>
</dbReference>
<dbReference type="RefSeq" id="WP_215626357.1">
    <property type="nucleotide sequence ID" value="NZ_CP067089.2"/>
</dbReference>
<keyword evidence="10" id="KW-1185">Reference proteome</keyword>
<evidence type="ECO:0000256" key="6">
    <source>
        <dbReference type="ARBA" id="ARBA00033409"/>
    </source>
</evidence>
<dbReference type="Gene3D" id="1.20.1440.120">
    <property type="entry name" value="Recombination protein O, C-terminal domain"/>
    <property type="match status" value="1"/>
</dbReference>
<dbReference type="Proteomes" id="UP000595917">
    <property type="component" value="Chromosome"/>
</dbReference>
<keyword evidence="4 7" id="KW-0233">DNA recombination</keyword>
<name>A0A7T7XMP5_9SPIR</name>
<accession>A0A7T7XMP5</accession>
<dbReference type="GO" id="GO:0006302">
    <property type="term" value="P:double-strand break repair"/>
    <property type="evidence" value="ECO:0007669"/>
    <property type="project" value="TreeGrafter"/>
</dbReference>
<dbReference type="GO" id="GO:0043590">
    <property type="term" value="C:bacterial nucleoid"/>
    <property type="evidence" value="ECO:0007669"/>
    <property type="project" value="TreeGrafter"/>
</dbReference>
<dbReference type="HAMAP" id="MF_00201">
    <property type="entry name" value="RecO"/>
    <property type="match status" value="1"/>
</dbReference>
<dbReference type="Gene3D" id="2.40.50.140">
    <property type="entry name" value="Nucleic acid-binding proteins"/>
    <property type="match status" value="1"/>
</dbReference>
<evidence type="ECO:0000256" key="7">
    <source>
        <dbReference type="HAMAP-Rule" id="MF_00201"/>
    </source>
</evidence>
<dbReference type="SUPFAM" id="SSF50249">
    <property type="entry name" value="Nucleic acid-binding proteins"/>
    <property type="match status" value="1"/>
</dbReference>
<feature type="domain" description="DNA replication/recombination mediator RecO N-terminal" evidence="8">
    <location>
        <begin position="1"/>
        <end position="65"/>
    </location>
</feature>
<sequence length="252" mass="27648">MSRSVTYEALVLRVRPSGESNREAFFLTPEEGIVRAILYGGPKSKLRSHVAPFHRGTLWIYRDPAKDSRKVSDFDVRSWRPGIREQYERTIAAGALAETILAGHGGGGNWDEALTLADATLDALDTADERGAAILLVQFLWNWANVLGVQPHTDTCASCACECPADELLWYSKQEGAFVCRRCTDHMDPANSGAYLPVNPGVRRWLTVAGSIHPAELHRYTLDTASAAQAKTLVTGILTGALGRRLASWDVR</sequence>
<evidence type="ECO:0000259" key="8">
    <source>
        <dbReference type="Pfam" id="PF11967"/>
    </source>
</evidence>
<comment type="function">
    <text evidence="7">Involved in DNA repair and RecF pathway recombination.</text>
</comment>
<dbReference type="PANTHER" id="PTHR33991:SF1">
    <property type="entry name" value="DNA REPAIR PROTEIN RECO"/>
    <property type="match status" value="1"/>
</dbReference>
<dbReference type="PANTHER" id="PTHR33991">
    <property type="entry name" value="DNA REPAIR PROTEIN RECO"/>
    <property type="match status" value="1"/>
</dbReference>
<evidence type="ECO:0000256" key="3">
    <source>
        <dbReference type="ARBA" id="ARBA00022763"/>
    </source>
</evidence>
<dbReference type="Pfam" id="PF11967">
    <property type="entry name" value="RecO_N"/>
    <property type="match status" value="1"/>
</dbReference>
<evidence type="ECO:0000256" key="5">
    <source>
        <dbReference type="ARBA" id="ARBA00023204"/>
    </source>
</evidence>
<evidence type="ECO:0000256" key="4">
    <source>
        <dbReference type="ARBA" id="ARBA00023172"/>
    </source>
</evidence>
<protein>
    <recommendedName>
        <fullName evidence="2 7">DNA repair protein RecO</fullName>
    </recommendedName>
    <alternativeName>
        <fullName evidence="6 7">Recombination protein O</fullName>
    </alternativeName>
</protein>
<dbReference type="InterPro" id="IPR012340">
    <property type="entry name" value="NA-bd_OB-fold"/>
</dbReference>
<evidence type="ECO:0000256" key="2">
    <source>
        <dbReference type="ARBA" id="ARBA00021310"/>
    </source>
</evidence>
<proteinExistence type="inferred from homology"/>
<dbReference type="InterPro" id="IPR042242">
    <property type="entry name" value="RecO_C"/>
</dbReference>
<dbReference type="EMBL" id="CP067089">
    <property type="protein sequence ID" value="QQO09052.1"/>
    <property type="molecule type" value="Genomic_DNA"/>
</dbReference>
<keyword evidence="3 7" id="KW-0227">DNA damage</keyword>
<gene>
    <name evidence="7" type="primary">recO</name>
    <name evidence="9" type="ORF">JFL75_19310</name>
</gene>
<evidence type="ECO:0000256" key="1">
    <source>
        <dbReference type="ARBA" id="ARBA00007452"/>
    </source>
</evidence>
<dbReference type="InterPro" id="IPR022572">
    <property type="entry name" value="DNA_rep/recomb_RecO_N"/>
</dbReference>
<comment type="similarity">
    <text evidence="1 7">Belongs to the RecO family.</text>
</comment>
<dbReference type="InterPro" id="IPR037278">
    <property type="entry name" value="ARFGAP/RecO"/>
</dbReference>
<dbReference type="GO" id="GO:0006310">
    <property type="term" value="P:DNA recombination"/>
    <property type="evidence" value="ECO:0007669"/>
    <property type="project" value="UniProtKB-UniRule"/>
</dbReference>